<evidence type="ECO:0000256" key="3">
    <source>
        <dbReference type="SAM" id="Phobius"/>
    </source>
</evidence>
<keyword evidence="3" id="KW-1133">Transmembrane helix</keyword>
<dbReference type="SUPFAM" id="SSF51261">
    <property type="entry name" value="Duplicated hybrid motif"/>
    <property type="match status" value="1"/>
</dbReference>
<dbReference type="CDD" id="cd12797">
    <property type="entry name" value="M23_peptidase"/>
    <property type="match status" value="1"/>
</dbReference>
<gene>
    <name evidence="5" type="ORF">L0C25_15225</name>
</gene>
<evidence type="ECO:0000313" key="6">
    <source>
        <dbReference type="Proteomes" id="UP001164390"/>
    </source>
</evidence>
<reference evidence="5" key="1">
    <citation type="submission" date="2022-01" db="EMBL/GenBank/DDBJ databases">
        <title>Nocardioidaceae gen. sp. A5X3R13.</title>
        <authorList>
            <person name="Lopez Marin M.A."/>
            <person name="Uhlik O."/>
        </authorList>
    </citation>
    <scope>NUCLEOTIDE SEQUENCE</scope>
    <source>
        <strain evidence="5">A5X3R13</strain>
    </source>
</reference>
<keyword evidence="3" id="KW-0812">Transmembrane</keyword>
<keyword evidence="3" id="KW-0472">Membrane</keyword>
<dbReference type="PANTHER" id="PTHR21666:SF270">
    <property type="entry name" value="MUREIN HYDROLASE ACTIVATOR ENVC"/>
    <property type="match status" value="1"/>
</dbReference>
<feature type="region of interest" description="Disordered" evidence="2">
    <location>
        <begin position="1"/>
        <end position="47"/>
    </location>
</feature>
<dbReference type="KEGG" id="sgrg:L0C25_15225"/>
<feature type="compositionally biased region" description="Basic residues" evidence="2">
    <location>
        <begin position="31"/>
        <end position="47"/>
    </location>
</feature>
<dbReference type="Pfam" id="PF01551">
    <property type="entry name" value="Peptidase_M23"/>
    <property type="match status" value="1"/>
</dbReference>
<feature type="coiled-coil region" evidence="1">
    <location>
        <begin position="117"/>
        <end position="152"/>
    </location>
</feature>
<dbReference type="Proteomes" id="UP001164390">
    <property type="component" value="Chromosome"/>
</dbReference>
<dbReference type="AlphaFoldDB" id="A0AA46TEX3"/>
<dbReference type="Gene3D" id="2.70.70.10">
    <property type="entry name" value="Glucose Permease (Domain IIA)"/>
    <property type="match status" value="1"/>
</dbReference>
<evidence type="ECO:0000313" key="5">
    <source>
        <dbReference type="EMBL" id="UYM03890.1"/>
    </source>
</evidence>
<keyword evidence="6" id="KW-1185">Reference proteome</keyword>
<sequence length="285" mass="29862">MPSRRAPKRKAAPSRASRTSHRAPKPTGGKRAYKQRSHAAPTAKKRTLPAFSMPIAAGATALVIAGVGAVTLGPATGSDSDSGRQYPALSGDVAAAGSLTSRDPNVGAFDPSRDADRELLEEQAEQQAVQRRQALQELAAKTQQQAKKLKATQWVLPLAGYRITATFGEAGPYWSSGYHTGLDFAAASGTPLVAVAHGTITDTAYDPAYGNRTILTLDDGTELWYCHQTDQSVEVGDTVDPGDPMGTVGSTGNVTGPHLHLEVHPGGSDDGVDPYTVLEEHGVTP</sequence>
<dbReference type="InterPro" id="IPR011055">
    <property type="entry name" value="Dup_hybrid_motif"/>
</dbReference>
<accession>A0AA46TEX3</accession>
<feature type="compositionally biased region" description="Basic residues" evidence="2">
    <location>
        <begin position="1"/>
        <end position="24"/>
    </location>
</feature>
<dbReference type="RefSeq" id="WP_271632532.1">
    <property type="nucleotide sequence ID" value="NZ_CP094970.1"/>
</dbReference>
<dbReference type="EMBL" id="CP094970">
    <property type="protein sequence ID" value="UYM03890.1"/>
    <property type="molecule type" value="Genomic_DNA"/>
</dbReference>
<evidence type="ECO:0000256" key="1">
    <source>
        <dbReference type="SAM" id="Coils"/>
    </source>
</evidence>
<dbReference type="InterPro" id="IPR050570">
    <property type="entry name" value="Cell_wall_metabolism_enzyme"/>
</dbReference>
<proteinExistence type="predicted"/>
<evidence type="ECO:0000256" key="2">
    <source>
        <dbReference type="SAM" id="MobiDB-lite"/>
    </source>
</evidence>
<feature type="domain" description="M23ase beta-sheet core" evidence="4">
    <location>
        <begin position="178"/>
        <end position="267"/>
    </location>
</feature>
<evidence type="ECO:0000259" key="4">
    <source>
        <dbReference type="Pfam" id="PF01551"/>
    </source>
</evidence>
<feature type="transmembrane region" description="Helical" evidence="3">
    <location>
        <begin position="51"/>
        <end position="72"/>
    </location>
</feature>
<dbReference type="InterPro" id="IPR016047">
    <property type="entry name" value="M23ase_b-sheet_dom"/>
</dbReference>
<organism evidence="5 6">
    <name type="scientific">Solicola gregarius</name>
    <dbReference type="NCBI Taxonomy" id="2908642"/>
    <lineage>
        <taxon>Bacteria</taxon>
        <taxon>Bacillati</taxon>
        <taxon>Actinomycetota</taxon>
        <taxon>Actinomycetes</taxon>
        <taxon>Propionibacteriales</taxon>
        <taxon>Nocardioidaceae</taxon>
        <taxon>Solicola</taxon>
    </lineage>
</organism>
<protein>
    <submittedName>
        <fullName evidence="5">M23 family metallopeptidase</fullName>
    </submittedName>
</protein>
<name>A0AA46TEX3_9ACTN</name>
<dbReference type="PANTHER" id="PTHR21666">
    <property type="entry name" value="PEPTIDASE-RELATED"/>
    <property type="match status" value="1"/>
</dbReference>
<dbReference type="GO" id="GO:0004222">
    <property type="term" value="F:metalloendopeptidase activity"/>
    <property type="evidence" value="ECO:0007669"/>
    <property type="project" value="TreeGrafter"/>
</dbReference>
<keyword evidence="1" id="KW-0175">Coiled coil</keyword>